<dbReference type="GO" id="GO:0006099">
    <property type="term" value="P:tricarboxylic acid cycle"/>
    <property type="evidence" value="ECO:0007669"/>
    <property type="project" value="InterPro"/>
</dbReference>
<keyword evidence="5" id="KW-0067">ATP-binding</keyword>
<sequence>MKLLEYEAKRVFSDYRIPVPKGVLIREPGEIEAHLSEFGDAVVLKAQVDVGGRGKAGGVLVVDSASAVDRARELFSREIRGVPVREILVEERLEIEHEYYLSIAVDRSTRQPVVLFGDTGGVEIERTAQEDGSAIRRAVVSPLLREVPAFLMRELLGSAPRDIAPVINSLYRVFQERDAMLAEINPLVTTPDGVYAADAKLIIDDNALGRQGIEVNRDLSEREREAGRHGFSYVELDGTIGVIGNGAGLTMSTIDLIDYYRGRAANFLDVGGGADRERVMHAVRLVAGLPSVKVILVNLLGGITRCDEVAHGIIATDVGVPVIVRMAGTNEEEGRRLLAEHGYRMVDSMEAAVRAALEAGE</sequence>
<dbReference type="InterPro" id="IPR011761">
    <property type="entry name" value="ATP-grasp"/>
</dbReference>
<dbReference type="Proteomes" id="UP001305652">
    <property type="component" value="Chromosome"/>
</dbReference>
<dbReference type="GeneID" id="85732434"/>
<dbReference type="PROSITE" id="PS01217">
    <property type="entry name" value="SUCCINYL_COA_LIG_3"/>
    <property type="match status" value="1"/>
</dbReference>
<dbReference type="PIRSF" id="PIRSF001554">
    <property type="entry name" value="SucCS_beta"/>
    <property type="match status" value="1"/>
</dbReference>
<dbReference type="InterPro" id="IPR005809">
    <property type="entry name" value="Succ_CoA_ligase-like_bsu"/>
</dbReference>
<keyword evidence="1" id="KW-0436">Ligase</keyword>
<keyword evidence="8" id="KW-1185">Reference proteome</keyword>
<dbReference type="InterPro" id="IPR016102">
    <property type="entry name" value="Succinyl-CoA_synth-like"/>
</dbReference>
<evidence type="ECO:0000256" key="2">
    <source>
        <dbReference type="ARBA" id="ARBA00022723"/>
    </source>
</evidence>
<name>A0AAX4FXD3_9EURY</name>
<evidence type="ECO:0000256" key="5">
    <source>
        <dbReference type="PROSITE-ProRule" id="PRU00409"/>
    </source>
</evidence>
<dbReference type="InterPro" id="IPR013650">
    <property type="entry name" value="ATP-grasp_succ-CoA_synth-type"/>
</dbReference>
<dbReference type="PROSITE" id="PS50975">
    <property type="entry name" value="ATP_GRASP"/>
    <property type="match status" value="1"/>
</dbReference>
<dbReference type="InterPro" id="IPR017866">
    <property type="entry name" value="Succ-CoA_synthase_bsu_CS"/>
</dbReference>
<dbReference type="Pfam" id="PF00549">
    <property type="entry name" value="Ligase_CoA"/>
    <property type="match status" value="1"/>
</dbReference>
<evidence type="ECO:0000313" key="7">
    <source>
        <dbReference type="EMBL" id="WOX58539.1"/>
    </source>
</evidence>
<dbReference type="KEGG" id="mrc:R6Y96_04715"/>
<dbReference type="GO" id="GO:0046872">
    <property type="term" value="F:metal ion binding"/>
    <property type="evidence" value="ECO:0007669"/>
    <property type="project" value="UniProtKB-KW"/>
</dbReference>
<evidence type="ECO:0000256" key="4">
    <source>
        <dbReference type="ARBA" id="ARBA00022842"/>
    </source>
</evidence>
<dbReference type="Pfam" id="PF08442">
    <property type="entry name" value="ATP-grasp_2"/>
    <property type="match status" value="1"/>
</dbReference>
<dbReference type="PANTHER" id="PTHR11815">
    <property type="entry name" value="SUCCINYL-COA SYNTHETASE BETA CHAIN"/>
    <property type="match status" value="1"/>
</dbReference>
<feature type="domain" description="ATP-grasp" evidence="6">
    <location>
        <begin position="9"/>
        <end position="221"/>
    </location>
</feature>
<dbReference type="SUPFAM" id="SSF52210">
    <property type="entry name" value="Succinyl-CoA synthetase domains"/>
    <property type="match status" value="1"/>
</dbReference>
<dbReference type="EMBL" id="CP137642">
    <property type="protein sequence ID" value="WOX58539.1"/>
    <property type="molecule type" value="Genomic_DNA"/>
</dbReference>
<protein>
    <submittedName>
        <fullName evidence="7">ATP-grasp domain-containing protein</fullName>
    </submittedName>
</protein>
<dbReference type="Gene3D" id="3.30.1490.20">
    <property type="entry name" value="ATP-grasp fold, A domain"/>
    <property type="match status" value="1"/>
</dbReference>
<reference evidence="7 8" key="1">
    <citation type="submission" date="2023-10" db="EMBL/GenBank/DDBJ databases">
        <title>The complete genome sequence of Methanoculleus receptaculi DSM 18860.</title>
        <authorList>
            <person name="Lai S.-J."/>
            <person name="You Y.-T."/>
            <person name="Chen S.-C."/>
        </authorList>
    </citation>
    <scope>NUCLEOTIDE SEQUENCE [LARGE SCALE GENOMIC DNA]</scope>
    <source>
        <strain evidence="7 8">DSM 18860</strain>
    </source>
</reference>
<dbReference type="InterPro" id="IPR013815">
    <property type="entry name" value="ATP_grasp_subdomain_1"/>
</dbReference>
<dbReference type="Gene3D" id="3.40.50.261">
    <property type="entry name" value="Succinyl-CoA synthetase domains"/>
    <property type="match status" value="1"/>
</dbReference>
<dbReference type="GO" id="GO:0006104">
    <property type="term" value="P:succinyl-CoA metabolic process"/>
    <property type="evidence" value="ECO:0007669"/>
    <property type="project" value="TreeGrafter"/>
</dbReference>
<dbReference type="InterPro" id="IPR005811">
    <property type="entry name" value="SUCC_ACL_C"/>
</dbReference>
<dbReference type="GO" id="GO:0005524">
    <property type="term" value="F:ATP binding"/>
    <property type="evidence" value="ECO:0007669"/>
    <property type="project" value="UniProtKB-UniRule"/>
</dbReference>
<dbReference type="GO" id="GO:0004775">
    <property type="term" value="F:succinate-CoA ligase (ADP-forming) activity"/>
    <property type="evidence" value="ECO:0007669"/>
    <property type="project" value="TreeGrafter"/>
</dbReference>
<dbReference type="RefSeq" id="WP_318622370.1">
    <property type="nucleotide sequence ID" value="NZ_CP137642.1"/>
</dbReference>
<proteinExistence type="predicted"/>
<keyword evidence="3 5" id="KW-0547">Nucleotide-binding</keyword>
<evidence type="ECO:0000256" key="1">
    <source>
        <dbReference type="ARBA" id="ARBA00022598"/>
    </source>
</evidence>
<dbReference type="PANTHER" id="PTHR11815:SF10">
    <property type="entry name" value="SUCCINATE--COA LIGASE [GDP-FORMING] SUBUNIT BETA, MITOCHONDRIAL"/>
    <property type="match status" value="1"/>
</dbReference>
<evidence type="ECO:0000259" key="6">
    <source>
        <dbReference type="PROSITE" id="PS50975"/>
    </source>
</evidence>
<dbReference type="SUPFAM" id="SSF56059">
    <property type="entry name" value="Glutathione synthetase ATP-binding domain-like"/>
    <property type="match status" value="1"/>
</dbReference>
<dbReference type="Gene3D" id="3.30.470.20">
    <property type="entry name" value="ATP-grasp fold, B domain"/>
    <property type="match status" value="1"/>
</dbReference>
<keyword evidence="2" id="KW-0479">Metal-binding</keyword>
<dbReference type="AlphaFoldDB" id="A0AAX4FXD3"/>
<accession>A0AAX4FXD3</accession>
<dbReference type="GO" id="GO:0042709">
    <property type="term" value="C:succinate-CoA ligase complex"/>
    <property type="evidence" value="ECO:0007669"/>
    <property type="project" value="TreeGrafter"/>
</dbReference>
<gene>
    <name evidence="7" type="ORF">R6Y96_04715</name>
</gene>
<evidence type="ECO:0000313" key="8">
    <source>
        <dbReference type="Proteomes" id="UP001305652"/>
    </source>
</evidence>
<evidence type="ECO:0000256" key="3">
    <source>
        <dbReference type="ARBA" id="ARBA00022741"/>
    </source>
</evidence>
<organism evidence="7 8">
    <name type="scientific">Methanoculleus receptaculi</name>
    <dbReference type="NCBI Taxonomy" id="394967"/>
    <lineage>
        <taxon>Archaea</taxon>
        <taxon>Methanobacteriati</taxon>
        <taxon>Methanobacteriota</taxon>
        <taxon>Stenosarchaea group</taxon>
        <taxon>Methanomicrobia</taxon>
        <taxon>Methanomicrobiales</taxon>
        <taxon>Methanomicrobiaceae</taxon>
        <taxon>Methanoculleus</taxon>
    </lineage>
</organism>
<keyword evidence="4" id="KW-0460">Magnesium</keyword>